<evidence type="ECO:0000256" key="1">
    <source>
        <dbReference type="SAM" id="MobiDB-lite"/>
    </source>
</evidence>
<organism evidence="2 3">
    <name type="scientific">Liparis tanakae</name>
    <name type="common">Tanaka's snailfish</name>
    <dbReference type="NCBI Taxonomy" id="230148"/>
    <lineage>
        <taxon>Eukaryota</taxon>
        <taxon>Metazoa</taxon>
        <taxon>Chordata</taxon>
        <taxon>Craniata</taxon>
        <taxon>Vertebrata</taxon>
        <taxon>Euteleostomi</taxon>
        <taxon>Actinopterygii</taxon>
        <taxon>Neopterygii</taxon>
        <taxon>Teleostei</taxon>
        <taxon>Neoteleostei</taxon>
        <taxon>Acanthomorphata</taxon>
        <taxon>Eupercaria</taxon>
        <taxon>Perciformes</taxon>
        <taxon>Cottioidei</taxon>
        <taxon>Cottales</taxon>
        <taxon>Liparidae</taxon>
        <taxon>Liparis</taxon>
    </lineage>
</organism>
<dbReference type="EMBL" id="SRLO01000250">
    <property type="protein sequence ID" value="TNN64592.1"/>
    <property type="molecule type" value="Genomic_DNA"/>
</dbReference>
<keyword evidence="3" id="KW-1185">Reference proteome</keyword>
<dbReference type="Proteomes" id="UP000314294">
    <property type="component" value="Unassembled WGS sequence"/>
</dbReference>
<protein>
    <submittedName>
        <fullName evidence="2">Uncharacterized protein</fullName>
    </submittedName>
</protein>
<proteinExistence type="predicted"/>
<name>A0A4Z2HIB6_9TELE</name>
<sequence length="243" mass="26857">MSDEAPTGHGGRGQPRLLRDTGKRVWPEHLRDTGSRGRPALLRDTGKRYLPYLLLAQRGEAVALQRLPEEAVGQLQGLVLPALAQLRQVLHQEAHHGLLQGGQVEQVGHAVQLQVVHAAQFLQGCQDRLVGVELLLAGHQGDVAQQAVLPLLVEGGEDRVLACCRTTEEEAVVEVEEEEKRDVAPGDCSLLTGNIHQTDRTRRTRQLYSVHPRDPATLRRVKGMQRTVKPDADRALHLSLHRP</sequence>
<accession>A0A4Z2HIB6</accession>
<evidence type="ECO:0000313" key="2">
    <source>
        <dbReference type="EMBL" id="TNN64592.1"/>
    </source>
</evidence>
<comment type="caution">
    <text evidence="2">The sequence shown here is derived from an EMBL/GenBank/DDBJ whole genome shotgun (WGS) entry which is preliminary data.</text>
</comment>
<feature type="region of interest" description="Disordered" evidence="1">
    <location>
        <begin position="1"/>
        <end position="24"/>
    </location>
</feature>
<reference evidence="2 3" key="1">
    <citation type="submission" date="2019-03" db="EMBL/GenBank/DDBJ databases">
        <title>First draft genome of Liparis tanakae, snailfish: a comprehensive survey of snailfish specific genes.</title>
        <authorList>
            <person name="Kim W."/>
            <person name="Song I."/>
            <person name="Jeong J.-H."/>
            <person name="Kim D."/>
            <person name="Kim S."/>
            <person name="Ryu S."/>
            <person name="Song J.Y."/>
            <person name="Lee S.K."/>
        </authorList>
    </citation>
    <scope>NUCLEOTIDE SEQUENCE [LARGE SCALE GENOMIC DNA]</scope>
    <source>
        <tissue evidence="2">Muscle</tissue>
    </source>
</reference>
<dbReference type="AlphaFoldDB" id="A0A4Z2HIB6"/>
<evidence type="ECO:0000313" key="3">
    <source>
        <dbReference type="Proteomes" id="UP000314294"/>
    </source>
</evidence>
<gene>
    <name evidence="2" type="ORF">EYF80_025219</name>
</gene>